<dbReference type="AlphaFoldDB" id="A0A327WNN7"/>
<evidence type="ECO:0000313" key="2">
    <source>
        <dbReference type="EMBL" id="RAJ89867.1"/>
    </source>
</evidence>
<organism evidence="2 3">
    <name type="scientific">Larkinella arboricola</name>
    <dbReference type="NCBI Taxonomy" id="643671"/>
    <lineage>
        <taxon>Bacteria</taxon>
        <taxon>Pseudomonadati</taxon>
        <taxon>Bacteroidota</taxon>
        <taxon>Cytophagia</taxon>
        <taxon>Cytophagales</taxon>
        <taxon>Spirosomataceae</taxon>
        <taxon>Larkinella</taxon>
    </lineage>
</organism>
<dbReference type="Proteomes" id="UP000248790">
    <property type="component" value="Unassembled WGS sequence"/>
</dbReference>
<accession>A0A327WNN7</accession>
<proteinExistence type="predicted"/>
<dbReference type="GO" id="GO:0006313">
    <property type="term" value="P:DNA transposition"/>
    <property type="evidence" value="ECO:0007669"/>
    <property type="project" value="InterPro"/>
</dbReference>
<dbReference type="InterPro" id="IPR002525">
    <property type="entry name" value="Transp_IS110-like_N"/>
</dbReference>
<evidence type="ECO:0000259" key="1">
    <source>
        <dbReference type="Pfam" id="PF01548"/>
    </source>
</evidence>
<dbReference type="GO" id="GO:0004803">
    <property type="term" value="F:transposase activity"/>
    <property type="evidence" value="ECO:0007669"/>
    <property type="project" value="InterPro"/>
</dbReference>
<dbReference type="GO" id="GO:0003677">
    <property type="term" value="F:DNA binding"/>
    <property type="evidence" value="ECO:0007669"/>
    <property type="project" value="InterPro"/>
</dbReference>
<feature type="domain" description="Transposase IS110-like N-terminal" evidence="1">
    <location>
        <begin position="1"/>
        <end position="54"/>
    </location>
</feature>
<sequence length="62" mass="6926">MEHTGIYNTHLLDYLFQANLAIWLESSLQIKQAGGMQRGKNDSIDAQRIAEYARGGVPLSFS</sequence>
<dbReference type="EMBL" id="QLMC01000020">
    <property type="protein sequence ID" value="RAJ89867.1"/>
    <property type="molecule type" value="Genomic_DNA"/>
</dbReference>
<dbReference type="Pfam" id="PF01548">
    <property type="entry name" value="DEDD_Tnp_IS110"/>
    <property type="match status" value="1"/>
</dbReference>
<keyword evidence="3" id="KW-1185">Reference proteome</keyword>
<comment type="caution">
    <text evidence="2">The sequence shown here is derived from an EMBL/GenBank/DDBJ whole genome shotgun (WGS) entry which is preliminary data.</text>
</comment>
<protein>
    <submittedName>
        <fullName evidence="2">Transposase</fullName>
    </submittedName>
</protein>
<reference evidence="2 3" key="1">
    <citation type="submission" date="2018-06" db="EMBL/GenBank/DDBJ databases">
        <title>Genomic Encyclopedia of Archaeal and Bacterial Type Strains, Phase II (KMG-II): from individual species to whole genera.</title>
        <authorList>
            <person name="Goeker M."/>
        </authorList>
    </citation>
    <scope>NUCLEOTIDE SEQUENCE [LARGE SCALE GENOMIC DNA]</scope>
    <source>
        <strain evidence="2 3">DSM 21851</strain>
    </source>
</reference>
<evidence type="ECO:0000313" key="3">
    <source>
        <dbReference type="Proteomes" id="UP000248790"/>
    </source>
</evidence>
<name>A0A327WNN7_LARAB</name>
<gene>
    <name evidence="2" type="ORF">LX87_05636</name>
</gene>